<evidence type="ECO:0000313" key="2">
    <source>
        <dbReference type="Proteomes" id="UP001416858"/>
    </source>
</evidence>
<proteinExistence type="predicted"/>
<dbReference type="InterPro" id="IPR014710">
    <property type="entry name" value="RmlC-like_jellyroll"/>
</dbReference>
<dbReference type="Proteomes" id="UP001416858">
    <property type="component" value="Unassembled WGS sequence"/>
</dbReference>
<protein>
    <recommendedName>
        <fullName evidence="3">Cupin domain protein</fullName>
    </recommendedName>
</protein>
<sequence length="141" mass="15482">MLDHQRAIPPKRTAIPTIVAVNRAKTAPQLVDLTALPAVPCPCGTARRAFADRPEFPGTVHLTQITQSARTHYHNEHVEVYIVLECESDAAIELDGVLHPVRPLTAILIPTGVRHRAVGEMKTVIISTPNFDASDEHFDPQ</sequence>
<evidence type="ECO:0000313" key="1">
    <source>
        <dbReference type="EMBL" id="GAA5507875.1"/>
    </source>
</evidence>
<dbReference type="EMBL" id="BAABRO010000007">
    <property type="protein sequence ID" value="GAA5507875.1"/>
    <property type="molecule type" value="Genomic_DNA"/>
</dbReference>
<accession>A0ABP9VU92</accession>
<dbReference type="Gene3D" id="2.60.120.10">
    <property type="entry name" value="Jelly Rolls"/>
    <property type="match status" value="1"/>
</dbReference>
<organism evidence="1 2">
    <name type="scientific">Novipirellula caenicola</name>
    <dbReference type="NCBI Taxonomy" id="1536901"/>
    <lineage>
        <taxon>Bacteria</taxon>
        <taxon>Pseudomonadati</taxon>
        <taxon>Planctomycetota</taxon>
        <taxon>Planctomycetia</taxon>
        <taxon>Pirellulales</taxon>
        <taxon>Pirellulaceae</taxon>
        <taxon>Novipirellula</taxon>
    </lineage>
</organism>
<dbReference type="InterPro" id="IPR011051">
    <property type="entry name" value="RmlC_Cupin_sf"/>
</dbReference>
<reference evidence="1 2" key="1">
    <citation type="submission" date="2024-02" db="EMBL/GenBank/DDBJ databases">
        <title>Rhodopirellula caenicola NBRC 110016.</title>
        <authorList>
            <person name="Ichikawa N."/>
            <person name="Katano-Makiyama Y."/>
            <person name="Hidaka K."/>
        </authorList>
    </citation>
    <scope>NUCLEOTIDE SEQUENCE [LARGE SCALE GENOMIC DNA]</scope>
    <source>
        <strain evidence="1 2">NBRC 110016</strain>
    </source>
</reference>
<comment type="caution">
    <text evidence="1">The sequence shown here is derived from an EMBL/GenBank/DDBJ whole genome shotgun (WGS) entry which is preliminary data.</text>
</comment>
<evidence type="ECO:0008006" key="3">
    <source>
        <dbReference type="Google" id="ProtNLM"/>
    </source>
</evidence>
<dbReference type="SUPFAM" id="SSF51182">
    <property type="entry name" value="RmlC-like cupins"/>
    <property type="match status" value="1"/>
</dbReference>
<keyword evidence="2" id="KW-1185">Reference proteome</keyword>
<gene>
    <name evidence="1" type="ORF">Rcae01_03333</name>
</gene>
<dbReference type="CDD" id="cd20295">
    <property type="entry name" value="cupin_Pac13-like"/>
    <property type="match status" value="1"/>
</dbReference>
<name>A0ABP9VU92_9BACT</name>